<sequence length="312" mass="33901">MPRTFVFQTTLPSALDKDEAAAAVEEGTRSNNNMENMEIAGGNSDSDDSNGNNSPPPPPSKAKAMSNWIRNKFQTSLHDVSNNTNSAGQKSSYVPLRSTTTTARRPRRFDYNYTYDSHNIDEDATRQVKQKLAQSMTDPIGRSSSGSGDDKEEASSSSSTESSSPARPKQRRSSSFQKLSGIEVEIESSTDRDDCLYRKRYLDTIWFLHKKQIILAVAFLFVWLLGILIGACGSGQCRSSSSSQIAAIQSVGTSCSGTGLDDSSSQGNTFLGNNNSNDNNVPQYDEAPTLTNKPPSKPSNNEDELVATPIIT</sequence>
<dbReference type="EMBL" id="CAICTM010003932">
    <property type="protein sequence ID" value="CAB9531745.1"/>
    <property type="molecule type" value="Genomic_DNA"/>
</dbReference>
<protein>
    <submittedName>
        <fullName evidence="3">Uncharacterized protein</fullName>
    </submittedName>
</protein>
<accession>A0A9N8I0I0</accession>
<feature type="transmembrane region" description="Helical" evidence="2">
    <location>
        <begin position="213"/>
        <end position="231"/>
    </location>
</feature>
<gene>
    <name evidence="3" type="ORF">SEMRO_3934_G351970.1</name>
</gene>
<keyword evidence="4" id="KW-1185">Reference proteome</keyword>
<reference evidence="3" key="1">
    <citation type="submission" date="2020-06" db="EMBL/GenBank/DDBJ databases">
        <authorList>
            <consortium name="Plant Systems Biology data submission"/>
        </authorList>
    </citation>
    <scope>NUCLEOTIDE SEQUENCE</scope>
    <source>
        <strain evidence="3">D6</strain>
    </source>
</reference>
<feature type="compositionally biased region" description="Polar residues" evidence="1">
    <location>
        <begin position="266"/>
        <end position="282"/>
    </location>
</feature>
<evidence type="ECO:0000256" key="1">
    <source>
        <dbReference type="SAM" id="MobiDB-lite"/>
    </source>
</evidence>
<feature type="region of interest" description="Disordered" evidence="1">
    <location>
        <begin position="128"/>
        <end position="177"/>
    </location>
</feature>
<comment type="caution">
    <text evidence="3">The sequence shown here is derived from an EMBL/GenBank/DDBJ whole genome shotgun (WGS) entry which is preliminary data.</text>
</comment>
<feature type="region of interest" description="Disordered" evidence="1">
    <location>
        <begin position="79"/>
        <end position="110"/>
    </location>
</feature>
<dbReference type="AlphaFoldDB" id="A0A9N8I0I0"/>
<dbReference type="Proteomes" id="UP001153069">
    <property type="component" value="Unassembled WGS sequence"/>
</dbReference>
<feature type="compositionally biased region" description="Low complexity" evidence="1">
    <location>
        <begin position="155"/>
        <end position="167"/>
    </location>
</feature>
<feature type="non-terminal residue" evidence="3">
    <location>
        <position position="312"/>
    </location>
</feature>
<evidence type="ECO:0000256" key="2">
    <source>
        <dbReference type="SAM" id="Phobius"/>
    </source>
</evidence>
<feature type="region of interest" description="Disordered" evidence="1">
    <location>
        <begin position="17"/>
        <end position="67"/>
    </location>
</feature>
<feature type="region of interest" description="Disordered" evidence="1">
    <location>
        <begin position="266"/>
        <end position="312"/>
    </location>
</feature>
<keyword evidence="2" id="KW-0812">Transmembrane</keyword>
<proteinExistence type="predicted"/>
<keyword evidence="2" id="KW-0472">Membrane</keyword>
<feature type="compositionally biased region" description="Low complexity" evidence="1">
    <location>
        <begin position="41"/>
        <end position="53"/>
    </location>
</feature>
<evidence type="ECO:0000313" key="3">
    <source>
        <dbReference type="EMBL" id="CAB9531745.1"/>
    </source>
</evidence>
<organism evidence="3 4">
    <name type="scientific">Seminavis robusta</name>
    <dbReference type="NCBI Taxonomy" id="568900"/>
    <lineage>
        <taxon>Eukaryota</taxon>
        <taxon>Sar</taxon>
        <taxon>Stramenopiles</taxon>
        <taxon>Ochrophyta</taxon>
        <taxon>Bacillariophyta</taxon>
        <taxon>Bacillariophyceae</taxon>
        <taxon>Bacillariophycidae</taxon>
        <taxon>Naviculales</taxon>
        <taxon>Naviculaceae</taxon>
        <taxon>Seminavis</taxon>
    </lineage>
</organism>
<name>A0A9N8I0I0_9STRA</name>
<keyword evidence="2" id="KW-1133">Transmembrane helix</keyword>
<feature type="compositionally biased region" description="Polar residues" evidence="1">
    <location>
        <begin position="79"/>
        <end position="92"/>
    </location>
</feature>
<evidence type="ECO:0000313" key="4">
    <source>
        <dbReference type="Proteomes" id="UP001153069"/>
    </source>
</evidence>